<protein>
    <submittedName>
        <fullName evidence="1">Uncharacterized protein</fullName>
    </submittedName>
</protein>
<keyword evidence="2" id="KW-1185">Reference proteome</keyword>
<name>A0A8X6SD72_TRICX</name>
<gene>
    <name evidence="1" type="ORF">TNCV_2201291</name>
</gene>
<dbReference type="Proteomes" id="UP000887159">
    <property type="component" value="Unassembled WGS sequence"/>
</dbReference>
<dbReference type="EMBL" id="BMAU01021303">
    <property type="protein sequence ID" value="GFY11021.1"/>
    <property type="molecule type" value="Genomic_DNA"/>
</dbReference>
<organism evidence="1 2">
    <name type="scientific">Trichonephila clavipes</name>
    <name type="common">Golden silk orbweaver</name>
    <name type="synonym">Nephila clavipes</name>
    <dbReference type="NCBI Taxonomy" id="2585209"/>
    <lineage>
        <taxon>Eukaryota</taxon>
        <taxon>Metazoa</taxon>
        <taxon>Ecdysozoa</taxon>
        <taxon>Arthropoda</taxon>
        <taxon>Chelicerata</taxon>
        <taxon>Arachnida</taxon>
        <taxon>Araneae</taxon>
        <taxon>Araneomorphae</taxon>
        <taxon>Entelegynae</taxon>
        <taxon>Araneoidea</taxon>
        <taxon>Nephilidae</taxon>
        <taxon>Trichonephila</taxon>
    </lineage>
</organism>
<sequence length="84" mass="9596">MSIANISEDGKDPDVIYLTVDHSKLLTTPKDGRVNRYINEWLSLKSSLPRSVSLKYLYFCVRSKFCHLAQENRGLIVVKGSDQH</sequence>
<evidence type="ECO:0000313" key="2">
    <source>
        <dbReference type="Proteomes" id="UP000887159"/>
    </source>
</evidence>
<dbReference type="AlphaFoldDB" id="A0A8X6SD72"/>
<evidence type="ECO:0000313" key="1">
    <source>
        <dbReference type="EMBL" id="GFY11021.1"/>
    </source>
</evidence>
<proteinExistence type="predicted"/>
<accession>A0A8X6SD72</accession>
<reference evidence="1" key="1">
    <citation type="submission" date="2020-08" db="EMBL/GenBank/DDBJ databases">
        <title>Multicomponent nature underlies the extraordinary mechanical properties of spider dragline silk.</title>
        <authorList>
            <person name="Kono N."/>
            <person name="Nakamura H."/>
            <person name="Mori M."/>
            <person name="Yoshida Y."/>
            <person name="Ohtoshi R."/>
            <person name="Malay A.D."/>
            <person name="Moran D.A.P."/>
            <person name="Tomita M."/>
            <person name="Numata K."/>
            <person name="Arakawa K."/>
        </authorList>
    </citation>
    <scope>NUCLEOTIDE SEQUENCE</scope>
</reference>
<comment type="caution">
    <text evidence="1">The sequence shown here is derived from an EMBL/GenBank/DDBJ whole genome shotgun (WGS) entry which is preliminary data.</text>
</comment>